<feature type="transmembrane region" description="Helical" evidence="13">
    <location>
        <begin position="475"/>
        <end position="493"/>
    </location>
</feature>
<dbReference type="EMBL" id="HE601451">
    <property type="protein sequence ID" value="CAP23097.1"/>
    <property type="molecule type" value="Genomic_DNA"/>
</dbReference>
<comment type="subcellular location">
    <subcellularLocation>
        <location evidence="2">Cell membrane</location>
    </subcellularLocation>
    <subcellularLocation>
        <location evidence="1">Membrane</location>
        <topology evidence="1">Multi-pass membrane protein</topology>
    </subcellularLocation>
</comment>
<dbReference type="OMA" id="YVNEFWE"/>
<keyword evidence="7 13" id="KW-1133">Transmembrane helix</keyword>
<feature type="transmembrane region" description="Helical" evidence="13">
    <location>
        <begin position="325"/>
        <end position="347"/>
    </location>
</feature>
<dbReference type="FunCoup" id="A8WRI9">
    <property type="interactions" value="52"/>
</dbReference>
<evidence type="ECO:0000256" key="7">
    <source>
        <dbReference type="ARBA" id="ARBA00022989"/>
    </source>
</evidence>
<reference evidence="16 17" key="2">
    <citation type="journal article" date="2011" name="PLoS Genet.">
        <title>Caenorhabditis briggsae recombinant inbred line genotypes reveal inter-strain incompatibility and the evolution of recombination.</title>
        <authorList>
            <person name="Ross J.A."/>
            <person name="Koboldt D.C."/>
            <person name="Staisch J.E."/>
            <person name="Chamberlin H.M."/>
            <person name="Gupta B.P."/>
            <person name="Miller R.D."/>
            <person name="Baird S.E."/>
            <person name="Haag E.S."/>
        </authorList>
    </citation>
    <scope>NUCLEOTIDE SEQUENCE [LARGE SCALE GENOMIC DNA]</scope>
    <source>
        <strain evidence="16 17">AF16</strain>
    </source>
</reference>
<accession>A8WRI9</accession>
<comment type="similarity">
    <text evidence="12 13">Belongs to the ligand-gated ion channel (TC 1.A.9) family.</text>
</comment>
<evidence type="ECO:0000313" key="18">
    <source>
        <dbReference type="WormBase" id="CBG01898"/>
    </source>
</evidence>
<feature type="transmembrane region" description="Helical" evidence="13">
    <location>
        <begin position="298"/>
        <end position="319"/>
    </location>
</feature>
<dbReference type="HOGENOM" id="CLU_010920_1_3_1"/>
<feature type="domain" description="Neurotransmitter-gated ion-channel ligand-binding" evidence="14">
    <location>
        <begin position="90"/>
        <end position="295"/>
    </location>
</feature>
<dbReference type="PANTHER" id="PTHR18945">
    <property type="entry name" value="NEUROTRANSMITTER GATED ION CHANNEL"/>
    <property type="match status" value="1"/>
</dbReference>
<feature type="domain" description="Neurotransmitter-gated ion-channel transmembrane" evidence="15">
    <location>
        <begin position="304"/>
        <end position="365"/>
    </location>
</feature>
<evidence type="ECO:0000256" key="11">
    <source>
        <dbReference type="ARBA" id="ARBA00023303"/>
    </source>
</evidence>
<dbReference type="GO" id="GO:0098794">
    <property type="term" value="C:postsynapse"/>
    <property type="evidence" value="ECO:0007669"/>
    <property type="project" value="GOC"/>
</dbReference>
<evidence type="ECO:0000256" key="10">
    <source>
        <dbReference type="ARBA" id="ARBA00023180"/>
    </source>
</evidence>
<dbReference type="InterPro" id="IPR006028">
    <property type="entry name" value="GABAA/Glycine_rcpt"/>
</dbReference>
<evidence type="ECO:0000256" key="9">
    <source>
        <dbReference type="ARBA" id="ARBA00023136"/>
    </source>
</evidence>
<name>A8WRI9_CAEBR</name>
<dbReference type="AlphaFoldDB" id="A8WRI9"/>
<dbReference type="SUPFAM" id="SSF63712">
    <property type="entry name" value="Nicotinic receptor ligand binding domain-like"/>
    <property type="match status" value="1"/>
</dbReference>
<keyword evidence="3 13" id="KW-0813">Transport</keyword>
<dbReference type="Pfam" id="PF02931">
    <property type="entry name" value="Neur_chan_LBD"/>
    <property type="match status" value="1"/>
</dbReference>
<dbReference type="eggNOG" id="KOG3644">
    <property type="taxonomic scope" value="Eukaryota"/>
</dbReference>
<evidence type="ECO:0000256" key="13">
    <source>
        <dbReference type="RuleBase" id="RU000687"/>
    </source>
</evidence>
<dbReference type="CTD" id="8585701"/>
<dbReference type="GO" id="GO:0005231">
    <property type="term" value="F:excitatory extracellular ligand-gated monoatomic ion channel activity"/>
    <property type="evidence" value="ECO:0000318"/>
    <property type="project" value="GO_Central"/>
</dbReference>
<evidence type="ECO:0000259" key="15">
    <source>
        <dbReference type="Pfam" id="PF02932"/>
    </source>
</evidence>
<dbReference type="STRING" id="6238.A8WRI9"/>
<evidence type="ECO:0000256" key="2">
    <source>
        <dbReference type="ARBA" id="ARBA00004236"/>
    </source>
</evidence>
<dbReference type="GO" id="GO:0005886">
    <property type="term" value="C:plasma membrane"/>
    <property type="evidence" value="ECO:0007669"/>
    <property type="project" value="UniProtKB-SubCell"/>
</dbReference>
<dbReference type="PROSITE" id="PS00236">
    <property type="entry name" value="NEUROTR_ION_CHANNEL"/>
    <property type="match status" value="1"/>
</dbReference>
<dbReference type="KEGG" id="cbr:CBG_01898"/>
<protein>
    <submittedName>
        <fullName evidence="16">Protein CBR-LGC-47</fullName>
    </submittedName>
</protein>
<feature type="transmembrane region" description="Helical" evidence="13">
    <location>
        <begin position="359"/>
        <end position="383"/>
    </location>
</feature>
<keyword evidence="17" id="KW-1185">Reference proteome</keyword>
<proteinExistence type="inferred from homology"/>
<keyword evidence="10" id="KW-0325">Glycoprotein</keyword>
<dbReference type="WormBase" id="CBG01898">
    <property type="protein sequence ID" value="CBP42786"/>
    <property type="gene ID" value="WBGene00025067"/>
    <property type="gene designation" value="Cbr-lgc-47"/>
</dbReference>
<dbReference type="GO" id="GO:1902476">
    <property type="term" value="P:chloride transmembrane transport"/>
    <property type="evidence" value="ECO:0000318"/>
    <property type="project" value="GO_Central"/>
</dbReference>
<evidence type="ECO:0000256" key="1">
    <source>
        <dbReference type="ARBA" id="ARBA00004141"/>
    </source>
</evidence>
<dbReference type="CDD" id="cd18990">
    <property type="entry name" value="LGIC_ECD_GABAAR"/>
    <property type="match status" value="1"/>
</dbReference>
<keyword evidence="8 13" id="KW-0406">Ion transport</keyword>
<dbReference type="Proteomes" id="UP000008549">
    <property type="component" value="Unassembled WGS sequence"/>
</dbReference>
<dbReference type="InterPro" id="IPR006202">
    <property type="entry name" value="Neur_chan_lig-bd"/>
</dbReference>
<evidence type="ECO:0000256" key="12">
    <source>
        <dbReference type="ARBA" id="ARBA00061606"/>
    </source>
</evidence>
<dbReference type="SUPFAM" id="SSF90112">
    <property type="entry name" value="Neurotransmitter-gated ion-channel transmembrane pore"/>
    <property type="match status" value="1"/>
</dbReference>
<keyword evidence="11 13" id="KW-0407">Ion channel</keyword>
<evidence type="ECO:0000256" key="4">
    <source>
        <dbReference type="ARBA" id="ARBA00022475"/>
    </source>
</evidence>
<gene>
    <name evidence="18" type="primary">lgc-47</name>
    <name evidence="16" type="synonym">Cbr-lgc-47</name>
    <name evidence="18" type="ORF">CBG01898</name>
    <name evidence="16" type="ORF">CBG_01898</name>
</gene>
<sequence>RLRVGRLRACTTAATSSTSNIDATITRRTQYQDRQDPGDDLTATAPRTIAMLSTLFLLLYATRETVHALTAEISPTVSYLLDKGCANDTEIIDHLLFESALYYNKHKLPSPQVDVRIEMWVQEVSSVSELTQDFEIDLYMNEYWTDPGLAYDILNPCQGNLSFDWAVMQNIWTPNTCFINSKKAQLHSSPFTNVFLMVFPNGSVWSNWRIKSTGPCVMDLTKFPMDSIECSLTFESFNYNKDEVFMRWGDPPLTIFKPIELPDFTMTNFSTSNKFQLYAAGYWSELNVNFLFRRRSGWYLLQGYIPTYMTVFISWIPFYLGPKAIPARTMIGVNALLALTFQFGNIIRNLPRVSYIKAIDVWIFFSPPLYSSTSFSTPLQLFITSTPPPPPNFHSFPFSGICFVFASLFELATIGFLMRNEGKPATKSTTRITKNSARWQQPSICKNDNQRKSKNILYCERLDNTSRLMFPENSLIFKITVVFTFYNFIYWFVYMKQAWDQAP</sequence>
<evidence type="ECO:0000256" key="3">
    <source>
        <dbReference type="ARBA" id="ARBA00022448"/>
    </source>
</evidence>
<feature type="non-terminal residue" evidence="16">
    <location>
        <position position="1"/>
    </location>
</feature>
<evidence type="ECO:0000256" key="5">
    <source>
        <dbReference type="ARBA" id="ARBA00022692"/>
    </source>
</evidence>
<dbReference type="InParanoid" id="A8WRI9"/>
<dbReference type="InterPro" id="IPR038050">
    <property type="entry name" value="Neuro_actylchol_rec"/>
</dbReference>
<dbReference type="GO" id="GO:0004888">
    <property type="term" value="F:transmembrane signaling receptor activity"/>
    <property type="evidence" value="ECO:0007669"/>
    <property type="project" value="InterPro"/>
</dbReference>
<dbReference type="InterPro" id="IPR006029">
    <property type="entry name" value="Neurotrans-gated_channel_TM"/>
</dbReference>
<dbReference type="RefSeq" id="XP_002643708.1">
    <property type="nucleotide sequence ID" value="XM_002643662.1"/>
</dbReference>
<dbReference type="GeneID" id="8585701"/>
<evidence type="ECO:0000259" key="14">
    <source>
        <dbReference type="Pfam" id="PF02931"/>
    </source>
</evidence>
<dbReference type="InterPro" id="IPR006201">
    <property type="entry name" value="Neur_channel"/>
</dbReference>
<keyword evidence="9 13" id="KW-0472">Membrane</keyword>
<dbReference type="InterPro" id="IPR036734">
    <property type="entry name" value="Neur_chan_lig-bd_sf"/>
</dbReference>
<dbReference type="CDD" id="cd19049">
    <property type="entry name" value="LGIC_TM_anion"/>
    <property type="match status" value="1"/>
</dbReference>
<evidence type="ECO:0000313" key="17">
    <source>
        <dbReference type="Proteomes" id="UP000008549"/>
    </source>
</evidence>
<dbReference type="FunFam" id="2.70.170.10:FF:000035">
    <property type="entry name" value="Ligand-Gated ion Channel"/>
    <property type="match status" value="1"/>
</dbReference>
<reference evidence="16 17" key="1">
    <citation type="journal article" date="2003" name="PLoS Biol.">
        <title>The genome sequence of Caenorhabditis briggsae: a platform for comparative genomics.</title>
        <authorList>
            <person name="Stein L.D."/>
            <person name="Bao Z."/>
            <person name="Blasiar D."/>
            <person name="Blumenthal T."/>
            <person name="Brent M.R."/>
            <person name="Chen N."/>
            <person name="Chinwalla A."/>
            <person name="Clarke L."/>
            <person name="Clee C."/>
            <person name="Coghlan A."/>
            <person name="Coulson A."/>
            <person name="D'Eustachio P."/>
            <person name="Fitch D.H."/>
            <person name="Fulton L.A."/>
            <person name="Fulton R.E."/>
            <person name="Griffiths-Jones S."/>
            <person name="Harris T.W."/>
            <person name="Hillier L.W."/>
            <person name="Kamath R."/>
            <person name="Kuwabara P.E."/>
            <person name="Mardis E.R."/>
            <person name="Marra M.A."/>
            <person name="Miner T.L."/>
            <person name="Minx P."/>
            <person name="Mullikin J.C."/>
            <person name="Plumb R.W."/>
            <person name="Rogers J."/>
            <person name="Schein J.E."/>
            <person name="Sohrmann M."/>
            <person name="Spieth J."/>
            <person name="Stajich J.E."/>
            <person name="Wei C."/>
            <person name="Willey D."/>
            <person name="Wilson R.K."/>
            <person name="Durbin R."/>
            <person name="Waterston R.H."/>
        </authorList>
    </citation>
    <scope>NUCLEOTIDE SEQUENCE [LARGE SCALE GENOMIC DNA]</scope>
    <source>
        <strain evidence="16 17">AF16</strain>
    </source>
</reference>
<evidence type="ECO:0000256" key="8">
    <source>
        <dbReference type="ARBA" id="ARBA00023065"/>
    </source>
</evidence>
<dbReference type="PRINTS" id="PR00253">
    <property type="entry name" value="GABAARECEPTR"/>
</dbReference>
<keyword evidence="6" id="KW-0732">Signal</keyword>
<keyword evidence="5 13" id="KW-0812">Transmembrane</keyword>
<dbReference type="InterPro" id="IPR018000">
    <property type="entry name" value="Neurotransmitter_ion_chnl_CS"/>
</dbReference>
<feature type="transmembrane region" description="Helical" evidence="13">
    <location>
        <begin position="395"/>
        <end position="418"/>
    </location>
</feature>
<keyword evidence="4" id="KW-1003">Cell membrane</keyword>
<dbReference type="PRINTS" id="PR00252">
    <property type="entry name" value="NRIONCHANNEL"/>
</dbReference>
<dbReference type="Gene3D" id="1.20.58.390">
    <property type="entry name" value="Neurotransmitter-gated ion-channel transmembrane domain"/>
    <property type="match status" value="1"/>
</dbReference>
<organism evidence="16 17">
    <name type="scientific">Caenorhabditis briggsae</name>
    <dbReference type="NCBI Taxonomy" id="6238"/>
    <lineage>
        <taxon>Eukaryota</taxon>
        <taxon>Metazoa</taxon>
        <taxon>Ecdysozoa</taxon>
        <taxon>Nematoda</taxon>
        <taxon>Chromadorea</taxon>
        <taxon>Rhabditida</taxon>
        <taxon>Rhabditina</taxon>
        <taxon>Rhabditomorpha</taxon>
        <taxon>Rhabditoidea</taxon>
        <taxon>Rhabditidae</taxon>
        <taxon>Peloderinae</taxon>
        <taxon>Caenorhabditis</taxon>
    </lineage>
</organism>
<evidence type="ECO:0000256" key="6">
    <source>
        <dbReference type="ARBA" id="ARBA00022729"/>
    </source>
</evidence>
<dbReference type="InterPro" id="IPR036719">
    <property type="entry name" value="Neuro-gated_channel_TM_sf"/>
</dbReference>
<dbReference type="Gene3D" id="2.70.170.10">
    <property type="entry name" value="Neurotransmitter-gated ion-channel ligand-binding domain"/>
    <property type="match status" value="1"/>
</dbReference>
<evidence type="ECO:0000313" key="16">
    <source>
        <dbReference type="EMBL" id="CAP23097.1"/>
    </source>
</evidence>
<dbReference type="Pfam" id="PF02932">
    <property type="entry name" value="Neur_chan_memb"/>
    <property type="match status" value="1"/>
</dbReference>